<dbReference type="InterPro" id="IPR041127">
    <property type="entry name" value="PET_hydrolase/cutinase-like"/>
</dbReference>
<dbReference type="PANTHER" id="PTHR33428">
    <property type="entry name" value="CHLOROPHYLLASE-2, CHLOROPLASTIC"/>
    <property type="match status" value="1"/>
</dbReference>
<evidence type="ECO:0000256" key="2">
    <source>
        <dbReference type="SAM" id="Phobius"/>
    </source>
</evidence>
<dbReference type="Proteomes" id="UP001432062">
    <property type="component" value="Chromosome"/>
</dbReference>
<dbReference type="InterPro" id="IPR029058">
    <property type="entry name" value="AB_hydrolase_fold"/>
</dbReference>
<evidence type="ECO:0000259" key="3">
    <source>
        <dbReference type="Pfam" id="PF12740"/>
    </source>
</evidence>
<accession>A0ABZ1YM18</accession>
<protein>
    <recommendedName>
        <fullName evidence="3">PET hydrolase/cutinase-like domain-containing protein</fullName>
    </recommendedName>
</protein>
<dbReference type="Gene3D" id="3.40.50.1820">
    <property type="entry name" value="alpha/beta hydrolase"/>
    <property type="match status" value="1"/>
</dbReference>
<feature type="transmembrane region" description="Helical" evidence="2">
    <location>
        <begin position="95"/>
        <end position="118"/>
    </location>
</feature>
<name>A0ABZ1YM18_9NOCA</name>
<dbReference type="EMBL" id="CP109441">
    <property type="protein sequence ID" value="WUV44277.1"/>
    <property type="molecule type" value="Genomic_DNA"/>
</dbReference>
<dbReference type="Pfam" id="PF12740">
    <property type="entry name" value="PETase"/>
    <property type="match status" value="1"/>
</dbReference>
<keyword evidence="2" id="KW-0812">Transmembrane</keyword>
<organism evidence="4 5">
    <name type="scientific">Nocardia vinacea</name>
    <dbReference type="NCBI Taxonomy" id="96468"/>
    <lineage>
        <taxon>Bacteria</taxon>
        <taxon>Bacillati</taxon>
        <taxon>Actinomycetota</taxon>
        <taxon>Actinomycetes</taxon>
        <taxon>Mycobacteriales</taxon>
        <taxon>Nocardiaceae</taxon>
        <taxon>Nocardia</taxon>
    </lineage>
</organism>
<reference evidence="4" key="1">
    <citation type="submission" date="2022-10" db="EMBL/GenBank/DDBJ databases">
        <title>The complete genomes of actinobacterial strains from the NBC collection.</title>
        <authorList>
            <person name="Joergensen T.S."/>
            <person name="Alvarez Arevalo M."/>
            <person name="Sterndorff E.B."/>
            <person name="Faurdal D."/>
            <person name="Vuksanovic O."/>
            <person name="Mourched A.-S."/>
            <person name="Charusanti P."/>
            <person name="Shaw S."/>
            <person name="Blin K."/>
            <person name="Weber T."/>
        </authorList>
    </citation>
    <scope>NUCLEOTIDE SEQUENCE</scope>
    <source>
        <strain evidence="4">NBC_01482</strain>
    </source>
</reference>
<feature type="region of interest" description="Disordered" evidence="1">
    <location>
        <begin position="67"/>
        <end position="90"/>
    </location>
</feature>
<keyword evidence="2" id="KW-1133">Transmembrane helix</keyword>
<sequence length="415" mass="43096">MTCAGDNFVVAGRSAGWTFPQRNSPLSGSVVWSAAWLTPGDPLAIAAALGSSALLMLVCNCLQNNPRRPGSDQTAVTSATVNDRSQRSARQRSRVHAVAAAVALSCAAISIATLAAAAPDFQPARAVEATYYQAGPHPVAARTSTDCCTSTGDAYDIWYPADLGASATRYPIITWGDGTDAHPVQYAYLLSHLASWGFVVIAPNLTSTGTGTQMLDAVTYLTEQNRDPASVFYGKVNTESVGAMGHSQGGLGALNALARSGGAIETAVPIEMPFQALCNTLPVVPDGSCVDTSTLASGSVLIVSGTADPIAPSYQIAPQQQIGQQSMQGYYDALPASLPKAKAALKDANHNDIQGQPGCTNYGCTAGVGGYLGYLTAWFMDRLRGDSHAHSAFVAGTGELLHNAHWADQASNITN</sequence>
<feature type="domain" description="PET hydrolase/cutinase-like" evidence="3">
    <location>
        <begin position="133"/>
        <end position="275"/>
    </location>
</feature>
<dbReference type="RefSeq" id="WP_329407164.1">
    <property type="nucleotide sequence ID" value="NZ_CP109441.1"/>
</dbReference>
<keyword evidence="5" id="KW-1185">Reference proteome</keyword>
<evidence type="ECO:0000313" key="5">
    <source>
        <dbReference type="Proteomes" id="UP001432062"/>
    </source>
</evidence>
<gene>
    <name evidence="4" type="ORF">OG563_34645</name>
</gene>
<evidence type="ECO:0000256" key="1">
    <source>
        <dbReference type="SAM" id="MobiDB-lite"/>
    </source>
</evidence>
<keyword evidence="2" id="KW-0472">Membrane</keyword>
<dbReference type="SUPFAM" id="SSF53474">
    <property type="entry name" value="alpha/beta-Hydrolases"/>
    <property type="match status" value="1"/>
</dbReference>
<evidence type="ECO:0000313" key="4">
    <source>
        <dbReference type="EMBL" id="WUV44277.1"/>
    </source>
</evidence>
<feature type="transmembrane region" description="Helical" evidence="2">
    <location>
        <begin position="43"/>
        <end position="62"/>
    </location>
</feature>
<proteinExistence type="predicted"/>
<feature type="compositionally biased region" description="Polar residues" evidence="1">
    <location>
        <begin position="67"/>
        <end position="83"/>
    </location>
</feature>
<dbReference type="PANTHER" id="PTHR33428:SF14">
    <property type="entry name" value="CARBOXYLESTERASE TYPE B DOMAIN-CONTAINING PROTEIN"/>
    <property type="match status" value="1"/>
</dbReference>